<keyword evidence="1" id="KW-0175">Coiled coil</keyword>
<reference evidence="3 4" key="1">
    <citation type="journal article" date="2013" name="Genome Biol. Evol.">
        <title>Genomes of Stigonematalean cyanobacteria (subsection V) and the evolution of oxygenic photosynthesis from prokaryotes to plastids.</title>
        <authorList>
            <person name="Dagan T."/>
            <person name="Roettger M."/>
            <person name="Stucken K."/>
            <person name="Landan G."/>
            <person name="Koch R."/>
            <person name="Major P."/>
            <person name="Gould S.B."/>
            <person name="Goremykin V.V."/>
            <person name="Rippka R."/>
            <person name="Tandeau de Marsac N."/>
            <person name="Gugger M."/>
            <person name="Lockhart P.J."/>
            <person name="Allen J.F."/>
            <person name="Brune I."/>
            <person name="Maus I."/>
            <person name="Puhler A."/>
            <person name="Martin W.F."/>
        </authorList>
    </citation>
    <scope>NUCLEOTIDE SEQUENCE [LARGE SCALE GENOMIC DNA]</scope>
    <source>
        <strain evidence="3 4">PCC 7110</strain>
    </source>
</reference>
<feature type="domain" description="HTH cro/C1-type" evidence="2">
    <location>
        <begin position="85"/>
        <end position="114"/>
    </location>
</feature>
<evidence type="ECO:0000313" key="3">
    <source>
        <dbReference type="EMBL" id="KYC37166.1"/>
    </source>
</evidence>
<dbReference type="InterPro" id="IPR001387">
    <property type="entry name" value="Cro/C1-type_HTH"/>
</dbReference>
<dbReference type="InterPro" id="IPR010982">
    <property type="entry name" value="Lambda_DNA-bd_dom_sf"/>
</dbReference>
<dbReference type="STRING" id="128403.WA1_46915"/>
<feature type="coiled-coil region" evidence="1">
    <location>
        <begin position="35"/>
        <end position="62"/>
    </location>
</feature>
<name>A0A139WXL5_9CYAN</name>
<dbReference type="Proteomes" id="UP000076925">
    <property type="component" value="Unassembled WGS sequence"/>
</dbReference>
<evidence type="ECO:0000259" key="2">
    <source>
        <dbReference type="PROSITE" id="PS50943"/>
    </source>
</evidence>
<dbReference type="GO" id="GO:0003677">
    <property type="term" value="F:DNA binding"/>
    <property type="evidence" value="ECO:0007669"/>
    <property type="project" value="UniProtKB-KW"/>
</dbReference>
<dbReference type="OrthoDB" id="458956at2"/>
<evidence type="ECO:0000256" key="1">
    <source>
        <dbReference type="SAM" id="Coils"/>
    </source>
</evidence>
<evidence type="ECO:0000313" key="4">
    <source>
        <dbReference type="Proteomes" id="UP000076925"/>
    </source>
</evidence>
<proteinExistence type="predicted"/>
<dbReference type="Gene3D" id="1.10.260.40">
    <property type="entry name" value="lambda repressor-like DNA-binding domains"/>
    <property type="match status" value="1"/>
</dbReference>
<dbReference type="AlphaFoldDB" id="A0A139WXL5"/>
<accession>A0A139WXL5</accession>
<dbReference type="SMART" id="SM00530">
    <property type="entry name" value="HTH_XRE"/>
    <property type="match status" value="1"/>
</dbReference>
<keyword evidence="4" id="KW-1185">Reference proteome</keyword>
<dbReference type="CDD" id="cd00093">
    <property type="entry name" value="HTH_XRE"/>
    <property type="match status" value="1"/>
</dbReference>
<dbReference type="SUPFAM" id="SSF47413">
    <property type="entry name" value="lambda repressor-like DNA-binding domains"/>
    <property type="match status" value="1"/>
</dbReference>
<organism evidence="3 4">
    <name type="scientific">Scytonema hofmannii PCC 7110</name>
    <dbReference type="NCBI Taxonomy" id="128403"/>
    <lineage>
        <taxon>Bacteria</taxon>
        <taxon>Bacillati</taxon>
        <taxon>Cyanobacteriota</taxon>
        <taxon>Cyanophyceae</taxon>
        <taxon>Nostocales</taxon>
        <taxon>Scytonemataceae</taxon>
        <taxon>Scytonema</taxon>
    </lineage>
</organism>
<keyword evidence="3" id="KW-0238">DNA-binding</keyword>
<dbReference type="EMBL" id="ANNX02000047">
    <property type="protein sequence ID" value="KYC37166.1"/>
    <property type="molecule type" value="Genomic_DNA"/>
</dbReference>
<sequence>MIKNDQQLRNTKEWLQRFEQSVAELDNNDTLKADLTRWKLHRDSYQSQVDELKEKIAEYEALVNHDYLKPIVLKINEINHLPQILIKARMAAKLSQKELADLAGLTEEQIKLYEDKDYEGASFLDVLAVFDALEIKIQAGEFLVPLDTLRRTPITKDELISSHQEKRNQNQQTIQELQA</sequence>
<gene>
    <name evidence="3" type="ORF">WA1_46915</name>
</gene>
<comment type="caution">
    <text evidence="3">The sequence shown here is derived from an EMBL/GenBank/DDBJ whole genome shotgun (WGS) entry which is preliminary data.</text>
</comment>
<dbReference type="PROSITE" id="PS50943">
    <property type="entry name" value="HTH_CROC1"/>
    <property type="match status" value="1"/>
</dbReference>
<protein>
    <submittedName>
        <fullName evidence="3">DNA-binding protein</fullName>
    </submittedName>
</protein>